<dbReference type="Proteomes" id="UP000761534">
    <property type="component" value="Unassembled WGS sequence"/>
</dbReference>
<dbReference type="SUPFAM" id="SSF50084">
    <property type="entry name" value="Myosin S1 fragment, N-terminal domain"/>
    <property type="match status" value="1"/>
</dbReference>
<dbReference type="Gene3D" id="1.20.5.190">
    <property type="match status" value="3"/>
</dbReference>
<keyword evidence="2" id="KW-0677">Repeat</keyword>
<evidence type="ECO:0000313" key="15">
    <source>
        <dbReference type="EMBL" id="KAA8914425.1"/>
    </source>
</evidence>
<dbReference type="InterPro" id="IPR036961">
    <property type="entry name" value="Kinesin_motor_dom_sf"/>
</dbReference>
<evidence type="ECO:0000256" key="9">
    <source>
        <dbReference type="PROSITE-ProRule" id="PRU00782"/>
    </source>
</evidence>
<comment type="caution">
    <text evidence="15">The sequence shown here is derived from an EMBL/GenBank/DDBJ whole genome shotgun (WGS) entry which is preliminary data.</text>
</comment>
<dbReference type="Gene3D" id="1.10.10.820">
    <property type="match status" value="1"/>
</dbReference>
<comment type="similarity">
    <text evidence="1 9">Belongs to the TRAFAC class myosin-kinesin ATPase superfamily. Myosin family.</text>
</comment>
<evidence type="ECO:0000256" key="3">
    <source>
        <dbReference type="ARBA" id="ARBA00022741"/>
    </source>
</evidence>
<evidence type="ECO:0000259" key="13">
    <source>
        <dbReference type="PROSITE" id="PS51456"/>
    </source>
</evidence>
<dbReference type="InterPro" id="IPR002710">
    <property type="entry name" value="Dilute_dom"/>
</dbReference>
<organism evidence="15 16">
    <name type="scientific">Trichomonascus ciferrii</name>
    <dbReference type="NCBI Taxonomy" id="44093"/>
    <lineage>
        <taxon>Eukaryota</taxon>
        <taxon>Fungi</taxon>
        <taxon>Dikarya</taxon>
        <taxon>Ascomycota</taxon>
        <taxon>Saccharomycotina</taxon>
        <taxon>Dipodascomycetes</taxon>
        <taxon>Dipodascales</taxon>
        <taxon>Trichomonascaceae</taxon>
        <taxon>Trichomonascus</taxon>
        <taxon>Trichomonascus ciferrii complex</taxon>
    </lineage>
</organism>
<evidence type="ECO:0000259" key="14">
    <source>
        <dbReference type="PROSITE" id="PS51844"/>
    </source>
</evidence>
<dbReference type="CDD" id="cd01380">
    <property type="entry name" value="MYSc_Myo5"/>
    <property type="match status" value="1"/>
</dbReference>
<dbReference type="GO" id="GO:0051015">
    <property type="term" value="F:actin filament binding"/>
    <property type="evidence" value="ECO:0007669"/>
    <property type="project" value="TreeGrafter"/>
</dbReference>
<dbReference type="InterPro" id="IPR046943">
    <property type="entry name" value="Fungal_Myo2/2A_CBD"/>
</dbReference>
<keyword evidence="3 9" id="KW-0547">Nucleotide-binding</keyword>
<evidence type="ECO:0000256" key="4">
    <source>
        <dbReference type="ARBA" id="ARBA00022840"/>
    </source>
</evidence>
<dbReference type="InterPro" id="IPR001609">
    <property type="entry name" value="Myosin_head_motor_dom-like"/>
</dbReference>
<evidence type="ECO:0000256" key="11">
    <source>
        <dbReference type="SAM" id="MobiDB-lite"/>
    </source>
</evidence>
<evidence type="ECO:0000256" key="2">
    <source>
        <dbReference type="ARBA" id="ARBA00022737"/>
    </source>
</evidence>
<evidence type="ECO:0008006" key="17">
    <source>
        <dbReference type="Google" id="ProtNLM"/>
    </source>
</evidence>
<feature type="compositionally biased region" description="Polar residues" evidence="11">
    <location>
        <begin position="1577"/>
        <end position="1596"/>
    </location>
</feature>
<evidence type="ECO:0000256" key="8">
    <source>
        <dbReference type="ARBA" id="ARBA00023203"/>
    </source>
</evidence>
<dbReference type="InterPro" id="IPR004009">
    <property type="entry name" value="SH3_Myosin"/>
</dbReference>
<feature type="region of interest" description="Disordered" evidence="11">
    <location>
        <begin position="1083"/>
        <end position="1145"/>
    </location>
</feature>
<dbReference type="Pfam" id="PF00063">
    <property type="entry name" value="Myosin_head"/>
    <property type="match status" value="1"/>
</dbReference>
<feature type="compositionally biased region" description="Polar residues" evidence="11">
    <location>
        <begin position="1083"/>
        <end position="1094"/>
    </location>
</feature>
<keyword evidence="16" id="KW-1185">Reference proteome</keyword>
<dbReference type="VEuPathDB" id="FungiDB:TRICI_002923"/>
<evidence type="ECO:0000259" key="12">
    <source>
        <dbReference type="PROSITE" id="PS51126"/>
    </source>
</evidence>
<dbReference type="PROSITE" id="PS51456">
    <property type="entry name" value="MYOSIN_MOTOR"/>
    <property type="match status" value="1"/>
</dbReference>
<dbReference type="PANTHER" id="PTHR13140">
    <property type="entry name" value="MYOSIN"/>
    <property type="match status" value="1"/>
</dbReference>
<dbReference type="FunFam" id="1.10.10.820:FF:000001">
    <property type="entry name" value="Myosin heavy chain"/>
    <property type="match status" value="1"/>
</dbReference>
<keyword evidence="6 9" id="KW-0518">Myosin</keyword>
<dbReference type="GO" id="GO:0016459">
    <property type="term" value="C:myosin complex"/>
    <property type="evidence" value="ECO:0007669"/>
    <property type="project" value="UniProtKB-KW"/>
</dbReference>
<keyword evidence="7 9" id="KW-0505">Motor protein</keyword>
<feature type="compositionally biased region" description="Basic residues" evidence="11">
    <location>
        <begin position="1095"/>
        <end position="1104"/>
    </location>
</feature>
<accession>A0A642VAH1</accession>
<feature type="compositionally biased region" description="Low complexity" evidence="11">
    <location>
        <begin position="1107"/>
        <end position="1116"/>
    </location>
</feature>
<keyword evidence="4 9" id="KW-0067">ATP-binding</keyword>
<evidence type="ECO:0000313" key="16">
    <source>
        <dbReference type="Proteomes" id="UP000761534"/>
    </source>
</evidence>
<evidence type="ECO:0000256" key="1">
    <source>
        <dbReference type="ARBA" id="ARBA00008314"/>
    </source>
</evidence>
<dbReference type="SMART" id="SM00015">
    <property type="entry name" value="IQ"/>
    <property type="match status" value="6"/>
</dbReference>
<dbReference type="CDD" id="cd23767">
    <property type="entry name" value="IQCD"/>
    <property type="match status" value="2"/>
</dbReference>
<evidence type="ECO:0000256" key="7">
    <source>
        <dbReference type="ARBA" id="ARBA00023175"/>
    </source>
</evidence>
<dbReference type="Pfam" id="PF01843">
    <property type="entry name" value="DIL"/>
    <property type="match status" value="1"/>
</dbReference>
<dbReference type="GO" id="GO:0000146">
    <property type="term" value="F:microfilament motor activity"/>
    <property type="evidence" value="ECO:0007669"/>
    <property type="project" value="TreeGrafter"/>
</dbReference>
<dbReference type="PROSITE" id="PS51126">
    <property type="entry name" value="DILUTE"/>
    <property type="match status" value="1"/>
</dbReference>
<dbReference type="PROSITE" id="PS51844">
    <property type="entry name" value="SH3_LIKE"/>
    <property type="match status" value="1"/>
</dbReference>
<dbReference type="OrthoDB" id="6108017at2759"/>
<feature type="coiled-coil region" evidence="10">
    <location>
        <begin position="986"/>
        <end position="1069"/>
    </location>
</feature>
<feature type="domain" description="Dilute" evidence="12">
    <location>
        <begin position="1227"/>
        <end position="1503"/>
    </location>
</feature>
<dbReference type="Pfam" id="PF00612">
    <property type="entry name" value="IQ"/>
    <property type="match status" value="3"/>
</dbReference>
<feature type="region of interest" description="Actin-binding" evidence="9">
    <location>
        <begin position="647"/>
        <end position="669"/>
    </location>
</feature>
<dbReference type="Gene3D" id="1.20.120.720">
    <property type="entry name" value="Myosin VI head, motor domain, U50 subdomain"/>
    <property type="match status" value="1"/>
</dbReference>
<dbReference type="GO" id="GO:0016020">
    <property type="term" value="C:membrane"/>
    <property type="evidence" value="ECO:0007669"/>
    <property type="project" value="TreeGrafter"/>
</dbReference>
<dbReference type="SMART" id="SM01132">
    <property type="entry name" value="DIL"/>
    <property type="match status" value="1"/>
</dbReference>
<evidence type="ECO:0000256" key="5">
    <source>
        <dbReference type="ARBA" id="ARBA00023054"/>
    </source>
</evidence>
<proteinExistence type="inferred from homology"/>
<dbReference type="Gene3D" id="3.30.70.1590">
    <property type="match status" value="1"/>
</dbReference>
<dbReference type="SMART" id="SM00242">
    <property type="entry name" value="MYSc"/>
    <property type="match status" value="1"/>
</dbReference>
<dbReference type="InterPro" id="IPR027417">
    <property type="entry name" value="P-loop_NTPase"/>
</dbReference>
<feature type="binding site" evidence="9">
    <location>
        <begin position="165"/>
        <end position="172"/>
    </location>
    <ligand>
        <name>ATP</name>
        <dbReference type="ChEBI" id="CHEBI:30616"/>
    </ligand>
</feature>
<feature type="region of interest" description="Disordered" evidence="11">
    <location>
        <begin position="1569"/>
        <end position="1609"/>
    </location>
</feature>
<feature type="domain" description="Myosin motor" evidence="13">
    <location>
        <begin position="71"/>
        <end position="767"/>
    </location>
</feature>
<dbReference type="SUPFAM" id="SSF52540">
    <property type="entry name" value="P-loop containing nucleoside triphosphate hydrolases"/>
    <property type="match status" value="2"/>
</dbReference>
<dbReference type="PRINTS" id="PR00193">
    <property type="entry name" value="MYOSINHEAVY"/>
</dbReference>
<dbReference type="PANTHER" id="PTHR13140:SF706">
    <property type="entry name" value="DILUTE CLASS UNCONVENTIONAL MYOSIN, ISOFORM C"/>
    <property type="match status" value="1"/>
</dbReference>
<dbReference type="InterPro" id="IPR000048">
    <property type="entry name" value="IQ_motif_EF-hand-BS"/>
</dbReference>
<sequence>MFSCRRCWVPDEQEGWIGAEVSSKEIDDDGTKVVLTLKLENGTETTVNSTVDDIEKNNDSLPPLRNPPILESTEDLTSLSYLNEPAVLHAIKMRYGQLNIYTYSGIVLIATNPFQRVDNLYTQDIIQAYSGKRRGELEPHLFAIAEDAYRCMLRDNKNQTIVVSGESGAGKTVSAKYIMRYFATVEDPDHPRKVASKSSSSHDALSETEEQILATNPIMEAFGNAKTTRNDNSSRFGKYLEILFDKQINIIGATIRTYLLERSRLVFQPSTERNYHIFYQFCRGASDEDRERLGLLPIEEFEYLNQGGEPDIPNVDDSEEFKATCKALSTVGIGSDVQSNLFSILAALLHIGNIKITATRTDAILASDEPSLAKVSELLGIDSTIFSKWLVKKQITTRSEKIVSNLNQKQALVVRDSVAKYIYSLLFEWLVQIINRGLCADDIKAKVNSFIGVLDIYGFEHFKVNSFEQFCINYANEKLQQEFNQHVFKLEQDEYVREEIEWTFIDFSDNQPCITLIEAKLGILSLLDEESRLPAGSDESWIGKLYNNFDKPEHSKYFKKPRFGKSSFIINHYAMEVAYESEGFIEKNRDTVPDELIEVLNNTENSFLKEILDCAKSDTPPPAEPKKPGRIAVNRKPTLGSIFKGSLIELMNTINSTNVHYIRCIKPNDDKAAWQFNGPMVLSQLRACGVLETIRISCAGFPTRWTYEEFADRYYMLIPSEQWSDDIKGLCNIILRNSITKEDNYQLGKTKIFFRAGMLAYLEKLRGDRLNECAIIIQKNLRMIYHRNQYKLIRNSIIRAQALFRGYISRKEYQRLREDKAATTIQRRWKGYSQRQSYLSARQSILDLQRVIRGYLLRKTMMEQRYNEAATTIQRQWRGYVARKNYQKDRKSIIIVQGLVRRRQAIAQLKQLRVEAKSVNHYKEVQYQLENKVVELTQSLASRKEENKKLKSTVEQLQGQLTHWQGLHSEVEQRNIDLGNESEQTKNQHLNEIERIEGELSDLQRQYNETMQRVTALDEENGQLREQLQTKEQGLTDAAKTIKEYEESHANLTETINQLREDLENSAKLQATAAAMAPSVTPLRSLNMNGTSTTNKKRNPKRRSLTNASFSANNNNYSKESSGFSPRPASIALPNTSNEHRRQYSSSTEISISSLGLNGEIERILEDEKVLFAEVIQGLIFNLKIPPPSSTEKITSKEILFPANIINLITSEMWRLGFVKESERFLGQVMQAIQDSVMKCSGEDVINPGTFWLSNVHEILSFICLAEANIVQNEALLDEMGEYEFQEYGRLVGIVKQDLENLEFNIYHTWMKEIKKTLDKMIVPAIVMSQSLPGFITAENTRFLSKMFNSGQNSATMDDLLSLFNKVHKAMEAYYLEPEFIKHPIIELLKLVGVKAFNDLLMRRTFLSWKRGLQINYNITRIEEWCKAHDVAEGVLKLEHIMQSVKLLQLKKSTLEDIDIIYDICWTLTPAQIQKLINQYLVADYEPPISQEILNAVAARVKNDNNNTLLLENIPLDDSGPFEIMEPRVLKRIESYIPGWLQVPNLKRLAELTATVNNQNQAADEVMEPLPAESIGNKPTESNGDLSADNLDNQNLPADEEMDRPSYHE</sequence>
<name>A0A642VAH1_9ASCO</name>
<dbReference type="Gene3D" id="3.40.850.10">
    <property type="entry name" value="Kinesin motor domain"/>
    <property type="match status" value="1"/>
</dbReference>
<gene>
    <name evidence="15" type="ORF">TRICI_002923</name>
</gene>
<feature type="domain" description="Myosin N-terminal SH3-like" evidence="14">
    <location>
        <begin position="2"/>
        <end position="59"/>
    </location>
</feature>
<dbReference type="GO" id="GO:0005524">
    <property type="term" value="F:ATP binding"/>
    <property type="evidence" value="ECO:0007669"/>
    <property type="project" value="UniProtKB-UniRule"/>
</dbReference>
<dbReference type="EMBL" id="SWFS01000201">
    <property type="protein sequence ID" value="KAA8914425.1"/>
    <property type="molecule type" value="Genomic_DNA"/>
</dbReference>
<dbReference type="Gene3D" id="1.20.58.530">
    <property type="match status" value="1"/>
</dbReference>
<dbReference type="CDD" id="cd15480">
    <property type="entry name" value="fMyo2p_CBD"/>
    <property type="match status" value="1"/>
</dbReference>
<dbReference type="PROSITE" id="PS50096">
    <property type="entry name" value="IQ"/>
    <property type="match status" value="4"/>
</dbReference>
<reference evidence="15" key="1">
    <citation type="journal article" date="2019" name="G3 (Bethesda)">
        <title>Genome Assemblies of Two Rare Opportunistic Yeast Pathogens: Diutina rugosa (syn. Candida rugosa) and Trichomonascus ciferrii (syn. Candida ciferrii).</title>
        <authorList>
            <person name="Mixao V."/>
            <person name="Saus E."/>
            <person name="Hansen A.P."/>
            <person name="Lass-Florl C."/>
            <person name="Gabaldon T."/>
        </authorList>
    </citation>
    <scope>NUCLEOTIDE SEQUENCE</scope>
    <source>
        <strain evidence="15">CBS 4856</strain>
    </source>
</reference>
<dbReference type="GO" id="GO:0007015">
    <property type="term" value="P:actin filament organization"/>
    <property type="evidence" value="ECO:0007669"/>
    <property type="project" value="TreeGrafter"/>
</dbReference>
<keyword evidence="5 10" id="KW-0175">Coiled coil</keyword>
<dbReference type="GO" id="GO:0005737">
    <property type="term" value="C:cytoplasm"/>
    <property type="evidence" value="ECO:0007669"/>
    <property type="project" value="TreeGrafter"/>
</dbReference>
<evidence type="ECO:0000256" key="6">
    <source>
        <dbReference type="ARBA" id="ARBA00023123"/>
    </source>
</evidence>
<protein>
    <recommendedName>
        <fullName evidence="17">Myosin motor domain-containing protein</fullName>
    </recommendedName>
</protein>
<evidence type="ECO:0000256" key="10">
    <source>
        <dbReference type="SAM" id="Coils"/>
    </source>
</evidence>
<dbReference type="InterPro" id="IPR036103">
    <property type="entry name" value="MYSc_Myo5"/>
</dbReference>
<keyword evidence="8 9" id="KW-0009">Actin-binding</keyword>